<dbReference type="EC" id="1.1.99.1" evidence="8"/>
<dbReference type="GO" id="GO:0008812">
    <property type="term" value="F:choline dehydrogenase activity"/>
    <property type="evidence" value="ECO:0007669"/>
    <property type="project" value="UniProtKB-EC"/>
</dbReference>
<protein>
    <submittedName>
        <fullName evidence="8">Choline dehydrogenase</fullName>
        <ecNumber evidence="8">1.1.99.1</ecNumber>
    </submittedName>
</protein>
<dbReference type="Gene3D" id="3.50.50.60">
    <property type="entry name" value="FAD/NAD(P)-binding domain"/>
    <property type="match status" value="1"/>
</dbReference>
<comment type="similarity">
    <text evidence="2 6">Belongs to the GMC oxidoreductase family.</text>
</comment>
<dbReference type="NCBIfam" id="NF002550">
    <property type="entry name" value="PRK02106.1"/>
    <property type="match status" value="1"/>
</dbReference>
<comment type="caution">
    <text evidence="8">The sequence shown here is derived from an EMBL/GenBank/DDBJ whole genome shotgun (WGS) entry which is preliminary data.</text>
</comment>
<dbReference type="InterPro" id="IPR036188">
    <property type="entry name" value="FAD/NAD-bd_sf"/>
</dbReference>
<keyword evidence="9" id="KW-1185">Reference proteome</keyword>
<evidence type="ECO:0000256" key="5">
    <source>
        <dbReference type="PIRSR" id="PIRSR000137-2"/>
    </source>
</evidence>
<evidence type="ECO:0000256" key="6">
    <source>
        <dbReference type="RuleBase" id="RU003968"/>
    </source>
</evidence>
<dbReference type="Gene3D" id="3.30.560.10">
    <property type="entry name" value="Glucose Oxidase, domain 3"/>
    <property type="match status" value="1"/>
</dbReference>
<comment type="cofactor">
    <cofactor evidence="1 5">
        <name>FAD</name>
        <dbReference type="ChEBI" id="CHEBI:57692"/>
    </cofactor>
</comment>
<evidence type="ECO:0000259" key="7">
    <source>
        <dbReference type="PROSITE" id="PS00623"/>
    </source>
</evidence>
<reference evidence="8" key="1">
    <citation type="submission" date="2021-04" db="EMBL/GenBank/DDBJ databases">
        <authorList>
            <person name="Zhang D.-C."/>
        </authorList>
    </citation>
    <scope>NUCLEOTIDE SEQUENCE</scope>
    <source>
        <strain evidence="8">CGMCC 1.15697</strain>
    </source>
</reference>
<dbReference type="InterPro" id="IPR007867">
    <property type="entry name" value="GMC_OxRtase_C"/>
</dbReference>
<dbReference type="PANTHER" id="PTHR11552:SF147">
    <property type="entry name" value="CHOLINE DEHYDROGENASE, MITOCHONDRIAL"/>
    <property type="match status" value="1"/>
</dbReference>
<dbReference type="GO" id="GO:0050660">
    <property type="term" value="F:flavin adenine dinucleotide binding"/>
    <property type="evidence" value="ECO:0007669"/>
    <property type="project" value="InterPro"/>
</dbReference>
<evidence type="ECO:0000256" key="4">
    <source>
        <dbReference type="ARBA" id="ARBA00022827"/>
    </source>
</evidence>
<keyword evidence="3 6" id="KW-0285">Flavoprotein</keyword>
<proteinExistence type="inferred from homology"/>
<gene>
    <name evidence="8" type="ORF">KAJ83_08070</name>
</gene>
<dbReference type="PROSITE" id="PS00623">
    <property type="entry name" value="GMC_OXRED_1"/>
    <property type="match status" value="1"/>
</dbReference>
<feature type="binding site" evidence="5">
    <location>
        <position position="95"/>
    </location>
    <ligand>
        <name>FAD</name>
        <dbReference type="ChEBI" id="CHEBI:57692"/>
    </ligand>
</feature>
<sequence>MTAGTGPTGRAAGLYDYIVIGAGTAGCAVARRLAERDGARVALVETGGRDGHWALTMPAGLRSVFKGRSRFNYGYRSEPQGHLDDRRVDQPRGRVLGGSSSINGMTFLRGHPRDYDGWASDHGCTGWGFAECLPYFRRLEDAAWTDDPARGHGGPVAVSRMTDLSPLNAAFLAAGMEAGHAQVRDFNAAMVAGVGRFEMSVAHGRRSSAARAYLHAAGRPAGLTVLPNRKALRLLFEGTRATGVEIAGPDGVERLEAGREVILSAGVFGSPHLLMLSGIGPEEELARHGIACRLAAPGVGANLQDHLEAHIQVRTDKPVSLNRYLRADRMVRVGLQWFLAKSGPAAVNQCHVGAFLPSAPEFADWPDIQMHFFPVFFGADWMPDPRVEGYRLGCGPMRPESRGCVGLRSADPADAPLIDPNYLATEEDRRVMREGLRLGREILAQPAFADFHVAEDLPGPGVTDGAALDAFIRRDASSAYHPCGTVRMGADADDMAPLTPDLRVKGVEGLRVVDASAMPTVPSANINCPTFMLAEKAADMIGA</sequence>
<dbReference type="PANTHER" id="PTHR11552">
    <property type="entry name" value="GLUCOSE-METHANOL-CHOLINE GMC OXIDOREDUCTASE"/>
    <property type="match status" value="1"/>
</dbReference>
<dbReference type="Pfam" id="PF00732">
    <property type="entry name" value="GMC_oxred_N"/>
    <property type="match status" value="1"/>
</dbReference>
<dbReference type="PIRSF" id="PIRSF000137">
    <property type="entry name" value="Alcohol_oxidase"/>
    <property type="match status" value="1"/>
</dbReference>
<dbReference type="EMBL" id="JAGMWN010000003">
    <property type="protein sequence ID" value="MBP5856961.1"/>
    <property type="molecule type" value="Genomic_DNA"/>
</dbReference>
<dbReference type="RefSeq" id="WP_210681536.1">
    <property type="nucleotide sequence ID" value="NZ_JAGMWN010000003.1"/>
</dbReference>
<accession>A0A8J7V2A5</accession>
<evidence type="ECO:0000256" key="2">
    <source>
        <dbReference type="ARBA" id="ARBA00010790"/>
    </source>
</evidence>
<evidence type="ECO:0000256" key="3">
    <source>
        <dbReference type="ARBA" id="ARBA00022630"/>
    </source>
</evidence>
<organism evidence="8 9">
    <name type="scientific">Marivibrio halodurans</name>
    <dbReference type="NCBI Taxonomy" id="2039722"/>
    <lineage>
        <taxon>Bacteria</taxon>
        <taxon>Pseudomonadati</taxon>
        <taxon>Pseudomonadota</taxon>
        <taxon>Alphaproteobacteria</taxon>
        <taxon>Rhodospirillales</taxon>
        <taxon>Rhodospirillaceae</taxon>
        <taxon>Marivibrio</taxon>
    </lineage>
</organism>
<dbReference type="Pfam" id="PF05199">
    <property type="entry name" value="GMC_oxred_C"/>
    <property type="match status" value="1"/>
</dbReference>
<evidence type="ECO:0000313" key="9">
    <source>
        <dbReference type="Proteomes" id="UP000672602"/>
    </source>
</evidence>
<dbReference type="InterPro" id="IPR000172">
    <property type="entry name" value="GMC_OxRdtase_N"/>
</dbReference>
<keyword evidence="4 5" id="KW-0274">FAD</keyword>
<dbReference type="InterPro" id="IPR012132">
    <property type="entry name" value="GMC_OxRdtase"/>
</dbReference>
<name>A0A8J7V2A5_9PROT</name>
<dbReference type="AlphaFoldDB" id="A0A8J7V2A5"/>
<dbReference type="Proteomes" id="UP000672602">
    <property type="component" value="Unassembled WGS sequence"/>
</dbReference>
<evidence type="ECO:0000313" key="8">
    <source>
        <dbReference type="EMBL" id="MBP5856961.1"/>
    </source>
</evidence>
<feature type="domain" description="Glucose-methanol-choline oxidoreductase N-terminal" evidence="7">
    <location>
        <begin position="93"/>
        <end position="116"/>
    </location>
</feature>
<dbReference type="SUPFAM" id="SSF51905">
    <property type="entry name" value="FAD/NAD(P)-binding domain"/>
    <property type="match status" value="1"/>
</dbReference>
<keyword evidence="8" id="KW-0560">Oxidoreductase</keyword>
<dbReference type="SUPFAM" id="SSF54373">
    <property type="entry name" value="FAD-linked reductases, C-terminal domain"/>
    <property type="match status" value="1"/>
</dbReference>
<evidence type="ECO:0000256" key="1">
    <source>
        <dbReference type="ARBA" id="ARBA00001974"/>
    </source>
</evidence>